<accession>A0A813DIX6</accession>
<dbReference type="Proteomes" id="UP000654075">
    <property type="component" value="Unassembled WGS sequence"/>
</dbReference>
<protein>
    <submittedName>
        <fullName evidence="1">Uncharacterized protein</fullName>
    </submittedName>
</protein>
<dbReference type="AlphaFoldDB" id="A0A813DIX6"/>
<comment type="caution">
    <text evidence="1">The sequence shown here is derived from an EMBL/GenBank/DDBJ whole genome shotgun (WGS) entry which is preliminary data.</text>
</comment>
<dbReference type="EMBL" id="CAJNNV010001666">
    <property type="protein sequence ID" value="CAE8585542.1"/>
    <property type="molecule type" value="Genomic_DNA"/>
</dbReference>
<keyword evidence="2" id="KW-1185">Reference proteome</keyword>
<evidence type="ECO:0000313" key="1">
    <source>
        <dbReference type="EMBL" id="CAE8585542.1"/>
    </source>
</evidence>
<dbReference type="OrthoDB" id="434998at2759"/>
<name>A0A813DIX6_POLGL</name>
<gene>
    <name evidence="1" type="ORF">PGLA1383_LOCUS4448</name>
</gene>
<sequence length="324" mass="35692">EFLDKKLDYNLAVNTAYLQHISANTAPSEEKLLQGAHALSSSMLSELSGFAQLASFSEPSRVTARDVLERFASSAEVLDGAAPNATRLATVLNQISSLHQVLRSASGGLSKAQAVGKQLSQDARSMQEQAGRQRQVLGVYRLHSKTARTAAQGWRSRSDQRAMLVSLDQLWWQLRDKLDRYLDTAEEEVKHFEAAFATMADYEHCSAGFSNLLATYTTSTAVMEESHRQLRATWRETSNLVGELAAVMVDGEAFSTFMHEEGCDSTLAQQTVRQARLAVGGMRLLIHRFRVAGLGEPDTSSLEQAVQRIQDSYAESVKSCRSLS</sequence>
<reference evidence="1" key="1">
    <citation type="submission" date="2021-02" db="EMBL/GenBank/DDBJ databases">
        <authorList>
            <person name="Dougan E. K."/>
            <person name="Rhodes N."/>
            <person name="Thang M."/>
            <person name="Chan C."/>
        </authorList>
    </citation>
    <scope>NUCLEOTIDE SEQUENCE</scope>
</reference>
<feature type="non-terminal residue" evidence="1">
    <location>
        <position position="1"/>
    </location>
</feature>
<proteinExistence type="predicted"/>
<organism evidence="1 2">
    <name type="scientific">Polarella glacialis</name>
    <name type="common">Dinoflagellate</name>
    <dbReference type="NCBI Taxonomy" id="89957"/>
    <lineage>
        <taxon>Eukaryota</taxon>
        <taxon>Sar</taxon>
        <taxon>Alveolata</taxon>
        <taxon>Dinophyceae</taxon>
        <taxon>Suessiales</taxon>
        <taxon>Suessiaceae</taxon>
        <taxon>Polarella</taxon>
    </lineage>
</organism>
<evidence type="ECO:0000313" key="2">
    <source>
        <dbReference type="Proteomes" id="UP000654075"/>
    </source>
</evidence>